<dbReference type="PROSITE" id="PS51406">
    <property type="entry name" value="FIBRINOGEN_C_2"/>
    <property type="match status" value="1"/>
</dbReference>
<dbReference type="AlphaFoldDB" id="A0AAE1AK20"/>
<dbReference type="PANTHER" id="PTHR19143">
    <property type="entry name" value="FIBRINOGEN/TENASCIN/ANGIOPOEITIN"/>
    <property type="match status" value="1"/>
</dbReference>
<evidence type="ECO:0000259" key="3">
    <source>
        <dbReference type="PROSITE" id="PS51406"/>
    </source>
</evidence>
<feature type="transmembrane region" description="Helical" evidence="2">
    <location>
        <begin position="79"/>
        <end position="96"/>
    </location>
</feature>
<evidence type="ECO:0000313" key="5">
    <source>
        <dbReference type="Proteomes" id="UP001283361"/>
    </source>
</evidence>
<protein>
    <recommendedName>
        <fullName evidence="3">Fibrinogen C-terminal domain-containing protein</fullName>
    </recommendedName>
</protein>
<dbReference type="GO" id="GO:0005615">
    <property type="term" value="C:extracellular space"/>
    <property type="evidence" value="ECO:0007669"/>
    <property type="project" value="TreeGrafter"/>
</dbReference>
<dbReference type="InterPro" id="IPR002181">
    <property type="entry name" value="Fibrinogen_a/b/g_C_dom"/>
</dbReference>
<comment type="caution">
    <text evidence="4">The sequence shown here is derived from an EMBL/GenBank/DDBJ whole genome shotgun (WGS) entry which is preliminary data.</text>
</comment>
<dbReference type="SUPFAM" id="SSF56496">
    <property type="entry name" value="Fibrinogen C-terminal domain-like"/>
    <property type="match status" value="1"/>
</dbReference>
<keyword evidence="2" id="KW-0472">Membrane</keyword>
<reference evidence="4" key="1">
    <citation type="journal article" date="2023" name="G3 (Bethesda)">
        <title>A reference genome for the long-term kleptoplast-retaining sea slug Elysia crispata morphotype clarki.</title>
        <authorList>
            <person name="Eastman K.E."/>
            <person name="Pendleton A.L."/>
            <person name="Shaikh M.A."/>
            <person name="Suttiyut T."/>
            <person name="Ogas R."/>
            <person name="Tomko P."/>
            <person name="Gavelis G."/>
            <person name="Widhalm J.R."/>
            <person name="Wisecaver J.H."/>
        </authorList>
    </citation>
    <scope>NUCLEOTIDE SEQUENCE</scope>
    <source>
        <strain evidence="4">ECLA1</strain>
    </source>
</reference>
<dbReference type="Proteomes" id="UP001283361">
    <property type="component" value="Unassembled WGS sequence"/>
</dbReference>
<name>A0AAE1AK20_9GAST</name>
<keyword evidence="5" id="KW-1185">Reference proteome</keyword>
<organism evidence="4 5">
    <name type="scientific">Elysia crispata</name>
    <name type="common">lettuce slug</name>
    <dbReference type="NCBI Taxonomy" id="231223"/>
    <lineage>
        <taxon>Eukaryota</taxon>
        <taxon>Metazoa</taxon>
        <taxon>Spiralia</taxon>
        <taxon>Lophotrochozoa</taxon>
        <taxon>Mollusca</taxon>
        <taxon>Gastropoda</taxon>
        <taxon>Heterobranchia</taxon>
        <taxon>Euthyneura</taxon>
        <taxon>Panpulmonata</taxon>
        <taxon>Sacoglossa</taxon>
        <taxon>Placobranchoidea</taxon>
        <taxon>Plakobranchidae</taxon>
        <taxon>Elysia</taxon>
    </lineage>
</organism>
<dbReference type="Pfam" id="PF00147">
    <property type="entry name" value="Fibrinogen_C"/>
    <property type="match status" value="1"/>
</dbReference>
<evidence type="ECO:0000313" key="4">
    <source>
        <dbReference type="EMBL" id="KAK3789364.1"/>
    </source>
</evidence>
<accession>A0AAE1AK20</accession>
<feature type="region of interest" description="Disordered" evidence="1">
    <location>
        <begin position="295"/>
        <end position="343"/>
    </location>
</feature>
<dbReference type="Gene3D" id="3.90.215.10">
    <property type="entry name" value="Gamma Fibrinogen, chain A, domain 1"/>
    <property type="match status" value="1"/>
</dbReference>
<dbReference type="InterPro" id="IPR014716">
    <property type="entry name" value="Fibrinogen_a/b/g_C_1"/>
</dbReference>
<dbReference type="InterPro" id="IPR050373">
    <property type="entry name" value="Fibrinogen_C-term_domain"/>
</dbReference>
<proteinExistence type="predicted"/>
<sequence length="343" mass="37941">MSRKAQNKPTTDGSLNELPECLWVRFGVQFATSLEPVLCIGKLDFLCSLDGSLCAPVCRFRISFPFEHCGFRNQRMGRAVGLVAAVVVLASLLLAMEGSTLAEITDFESLKTAFLSMSTAFDNLEARVKKLEDDKHTYELRVDVHTKDGLQLFNTYKPFRIESENDLYRLRLGSLSGGTLGEMPGDGFSHTNNMAFTTSDRDNDMFDAVNCASSGGGGFWYKACAHIYPNSDWARVFWNTGYRVLFPYFIEIKIRRIQGASQVPLGLSPMRKSAVPCAVSVTGIIIIFQRRNNERGSRDSSGQYGAVRGSTEQYGAVRGSMEQYKTTGGSKEQIGAERGSTDQ</sequence>
<dbReference type="InterPro" id="IPR036056">
    <property type="entry name" value="Fibrinogen-like_C"/>
</dbReference>
<feature type="domain" description="Fibrinogen C-terminal" evidence="3">
    <location>
        <begin position="138"/>
        <end position="258"/>
    </location>
</feature>
<dbReference type="SMART" id="SM00186">
    <property type="entry name" value="FBG"/>
    <property type="match status" value="1"/>
</dbReference>
<evidence type="ECO:0000256" key="1">
    <source>
        <dbReference type="SAM" id="MobiDB-lite"/>
    </source>
</evidence>
<keyword evidence="2" id="KW-0812">Transmembrane</keyword>
<evidence type="ECO:0000256" key="2">
    <source>
        <dbReference type="SAM" id="Phobius"/>
    </source>
</evidence>
<gene>
    <name evidence="4" type="ORF">RRG08_001751</name>
</gene>
<keyword evidence="2" id="KW-1133">Transmembrane helix</keyword>
<dbReference type="EMBL" id="JAWDGP010001678">
    <property type="protein sequence ID" value="KAK3789364.1"/>
    <property type="molecule type" value="Genomic_DNA"/>
</dbReference>